<organism evidence="1 2">
    <name type="scientific">Lacipirellula parvula</name>
    <dbReference type="NCBI Taxonomy" id="2650471"/>
    <lineage>
        <taxon>Bacteria</taxon>
        <taxon>Pseudomonadati</taxon>
        <taxon>Planctomycetota</taxon>
        <taxon>Planctomycetia</taxon>
        <taxon>Pirellulales</taxon>
        <taxon>Lacipirellulaceae</taxon>
        <taxon>Lacipirellula</taxon>
    </lineage>
</organism>
<dbReference type="KEGG" id="lpav:PLANPX_0721"/>
<sequence length="121" mass="14149">MANWDRNPWYGAGETKCKVTRKQFMWKIKQRLIRAGDARGVEVDWKNFKIRSAEGAWVSWDDHYAAYAEAHIKSDVWKRRRVEQELIHAIWGTVHPAAQRPGGYSPKDLMYGAKWEGGEMK</sequence>
<evidence type="ECO:0000313" key="2">
    <source>
        <dbReference type="Proteomes" id="UP000326837"/>
    </source>
</evidence>
<keyword evidence="2" id="KW-1185">Reference proteome</keyword>
<proteinExistence type="predicted"/>
<accession>A0A5K7XDK8</accession>
<protein>
    <submittedName>
        <fullName evidence="1">Uncharacterized protein</fullName>
    </submittedName>
</protein>
<dbReference type="RefSeq" id="WP_152097308.1">
    <property type="nucleotide sequence ID" value="NZ_AP021861.1"/>
</dbReference>
<evidence type="ECO:0000313" key="1">
    <source>
        <dbReference type="EMBL" id="BBO31109.1"/>
    </source>
</evidence>
<reference evidence="2" key="1">
    <citation type="submission" date="2019-10" db="EMBL/GenBank/DDBJ databases">
        <title>Lacipirellula parvula gen. nov., sp. nov., representing a lineage of planctomycetes widespread in freshwater anoxic habitats, and description of the family Lacipirellulaceae.</title>
        <authorList>
            <person name="Dedysh S.N."/>
            <person name="Kulichevskaya I.S."/>
            <person name="Beletsky A.V."/>
            <person name="Rakitin A.L."/>
            <person name="Mardanov A.V."/>
            <person name="Ivanova A.A."/>
            <person name="Saltykova V.X."/>
            <person name="Rijpstra W.I.C."/>
            <person name="Sinninghe Damste J.S."/>
            <person name="Ravin N.V."/>
        </authorList>
    </citation>
    <scope>NUCLEOTIDE SEQUENCE [LARGE SCALE GENOMIC DNA]</scope>
    <source>
        <strain evidence="2">PX69</strain>
    </source>
</reference>
<dbReference type="AlphaFoldDB" id="A0A5K7XDK8"/>
<name>A0A5K7XDK8_9BACT</name>
<dbReference type="EMBL" id="AP021861">
    <property type="protein sequence ID" value="BBO31109.1"/>
    <property type="molecule type" value="Genomic_DNA"/>
</dbReference>
<gene>
    <name evidence="1" type="ORF">PLANPX_0721</name>
</gene>
<dbReference type="Proteomes" id="UP000326837">
    <property type="component" value="Chromosome"/>
</dbReference>